<name>A0AAD7ZVL6_DIPPU</name>
<feature type="non-terminal residue" evidence="1">
    <location>
        <position position="1"/>
    </location>
</feature>
<keyword evidence="2" id="KW-1185">Reference proteome</keyword>
<evidence type="ECO:0000313" key="2">
    <source>
        <dbReference type="Proteomes" id="UP001233999"/>
    </source>
</evidence>
<sequence length="52" mass="6262">YFSVCCIFSILIKFIAEKMFRERVMWALEGKKRYINKHLKKSQGKFTKSSLK</sequence>
<reference evidence="1" key="1">
    <citation type="journal article" date="2023" name="IScience">
        <title>Live-bearing cockroach genome reveals convergent evolutionary mechanisms linked to viviparity in insects and beyond.</title>
        <authorList>
            <person name="Fouks B."/>
            <person name="Harrison M.C."/>
            <person name="Mikhailova A.A."/>
            <person name="Marchal E."/>
            <person name="English S."/>
            <person name="Carruthers M."/>
            <person name="Jennings E.C."/>
            <person name="Chiamaka E.L."/>
            <person name="Frigard R.A."/>
            <person name="Pippel M."/>
            <person name="Attardo G.M."/>
            <person name="Benoit J.B."/>
            <person name="Bornberg-Bauer E."/>
            <person name="Tobe S.S."/>
        </authorList>
    </citation>
    <scope>NUCLEOTIDE SEQUENCE</scope>
    <source>
        <strain evidence="1">Stay&amp;Tobe</strain>
    </source>
</reference>
<dbReference type="Proteomes" id="UP001233999">
    <property type="component" value="Unassembled WGS sequence"/>
</dbReference>
<comment type="caution">
    <text evidence="1">The sequence shown here is derived from an EMBL/GenBank/DDBJ whole genome shotgun (WGS) entry which is preliminary data.</text>
</comment>
<accession>A0AAD7ZVL6</accession>
<feature type="non-terminal residue" evidence="1">
    <location>
        <position position="52"/>
    </location>
</feature>
<dbReference type="AlphaFoldDB" id="A0AAD7ZVL6"/>
<evidence type="ECO:0000313" key="1">
    <source>
        <dbReference type="EMBL" id="KAJ9587475.1"/>
    </source>
</evidence>
<organism evidence="1 2">
    <name type="scientific">Diploptera punctata</name>
    <name type="common">Pacific beetle cockroach</name>
    <dbReference type="NCBI Taxonomy" id="6984"/>
    <lineage>
        <taxon>Eukaryota</taxon>
        <taxon>Metazoa</taxon>
        <taxon>Ecdysozoa</taxon>
        <taxon>Arthropoda</taxon>
        <taxon>Hexapoda</taxon>
        <taxon>Insecta</taxon>
        <taxon>Pterygota</taxon>
        <taxon>Neoptera</taxon>
        <taxon>Polyneoptera</taxon>
        <taxon>Dictyoptera</taxon>
        <taxon>Blattodea</taxon>
        <taxon>Blaberoidea</taxon>
        <taxon>Blaberidae</taxon>
        <taxon>Diplopterinae</taxon>
        <taxon>Diploptera</taxon>
    </lineage>
</organism>
<dbReference type="EMBL" id="JASPKZ010006298">
    <property type="protein sequence ID" value="KAJ9587475.1"/>
    <property type="molecule type" value="Genomic_DNA"/>
</dbReference>
<gene>
    <name evidence="1" type="ORF">L9F63_028272</name>
</gene>
<reference evidence="1" key="2">
    <citation type="submission" date="2023-05" db="EMBL/GenBank/DDBJ databases">
        <authorList>
            <person name="Fouks B."/>
        </authorList>
    </citation>
    <scope>NUCLEOTIDE SEQUENCE</scope>
    <source>
        <strain evidence="1">Stay&amp;Tobe</strain>
        <tissue evidence="1">Testes</tissue>
    </source>
</reference>
<protein>
    <submittedName>
        <fullName evidence="1">Uncharacterized protein</fullName>
    </submittedName>
</protein>
<proteinExistence type="predicted"/>